<reference evidence="17 18" key="1">
    <citation type="submission" date="2016-10" db="EMBL/GenBank/DDBJ databases">
        <authorList>
            <person name="de Groot N.N."/>
        </authorList>
    </citation>
    <scope>NUCLEOTIDE SEQUENCE [LARGE SCALE GENOMIC DNA]</scope>
    <source>
        <strain evidence="17 18">CGMCC 4.3519</strain>
    </source>
</reference>
<accession>A0A1H9GBG6</accession>
<keyword evidence="6" id="KW-0256">Endoplasmic reticulum</keyword>
<keyword evidence="9 15" id="KW-1133">Transmembrane helix</keyword>
<name>A0A1H9GBG6_9ACTN</name>
<dbReference type="AlphaFoldDB" id="A0A1H9GBG6"/>
<feature type="region of interest" description="Disordered" evidence="14">
    <location>
        <begin position="1"/>
        <end position="22"/>
    </location>
</feature>
<evidence type="ECO:0000256" key="10">
    <source>
        <dbReference type="ARBA" id="ARBA00023002"/>
    </source>
</evidence>
<evidence type="ECO:0000256" key="3">
    <source>
        <dbReference type="ARBA" id="ARBA00022516"/>
    </source>
</evidence>
<keyword evidence="18" id="KW-1185">Reference proteome</keyword>
<evidence type="ECO:0000256" key="4">
    <source>
        <dbReference type="ARBA" id="ARBA00022692"/>
    </source>
</evidence>
<feature type="compositionally biased region" description="Low complexity" evidence="14">
    <location>
        <begin position="1"/>
        <end position="12"/>
    </location>
</feature>
<evidence type="ECO:0000256" key="9">
    <source>
        <dbReference type="ARBA" id="ARBA00022989"/>
    </source>
</evidence>
<dbReference type="RefSeq" id="WP_093660304.1">
    <property type="nucleotide sequence ID" value="NZ_FOET01000008.1"/>
</dbReference>
<keyword evidence="7" id="KW-0276">Fatty acid metabolism</keyword>
<evidence type="ECO:0000256" key="13">
    <source>
        <dbReference type="ARBA" id="ARBA00023160"/>
    </source>
</evidence>
<feature type="transmembrane region" description="Helical" evidence="15">
    <location>
        <begin position="67"/>
        <end position="88"/>
    </location>
</feature>
<dbReference type="InterPro" id="IPR014430">
    <property type="entry name" value="Scs7"/>
</dbReference>
<evidence type="ECO:0000256" key="2">
    <source>
        <dbReference type="ARBA" id="ARBA00004477"/>
    </source>
</evidence>
<keyword evidence="4 15" id="KW-0812">Transmembrane</keyword>
<feature type="transmembrane region" description="Helical" evidence="15">
    <location>
        <begin position="123"/>
        <end position="141"/>
    </location>
</feature>
<feature type="transmembrane region" description="Helical" evidence="15">
    <location>
        <begin position="41"/>
        <end position="61"/>
    </location>
</feature>
<evidence type="ECO:0000256" key="7">
    <source>
        <dbReference type="ARBA" id="ARBA00022832"/>
    </source>
</evidence>
<evidence type="ECO:0000313" key="17">
    <source>
        <dbReference type="EMBL" id="SEQ47353.1"/>
    </source>
</evidence>
<keyword evidence="3" id="KW-0444">Lipid biosynthesis</keyword>
<evidence type="ECO:0000256" key="6">
    <source>
        <dbReference type="ARBA" id="ARBA00022824"/>
    </source>
</evidence>
<keyword evidence="13" id="KW-0275">Fatty acid biosynthesis</keyword>
<evidence type="ECO:0000313" key="18">
    <source>
        <dbReference type="Proteomes" id="UP000199055"/>
    </source>
</evidence>
<keyword evidence="11" id="KW-0443">Lipid metabolism</keyword>
<proteinExistence type="predicted"/>
<dbReference type="PANTHER" id="PTHR12863">
    <property type="entry name" value="FATTY ACID HYDROXYLASE"/>
    <property type="match status" value="1"/>
</dbReference>
<dbReference type="GO" id="GO:0080132">
    <property type="term" value="F:fatty acid 2-hydroxylase activity"/>
    <property type="evidence" value="ECO:0007669"/>
    <property type="project" value="InterPro"/>
</dbReference>
<organism evidence="17 18">
    <name type="scientific">Streptomyces radiopugnans</name>
    <dbReference type="NCBI Taxonomy" id="403935"/>
    <lineage>
        <taxon>Bacteria</taxon>
        <taxon>Bacillati</taxon>
        <taxon>Actinomycetota</taxon>
        <taxon>Actinomycetes</taxon>
        <taxon>Kitasatosporales</taxon>
        <taxon>Streptomycetaceae</taxon>
        <taxon>Streptomyces</taxon>
    </lineage>
</organism>
<dbReference type="Pfam" id="PF04116">
    <property type="entry name" value="FA_hydroxylase"/>
    <property type="match status" value="1"/>
</dbReference>
<evidence type="ECO:0000256" key="11">
    <source>
        <dbReference type="ARBA" id="ARBA00023098"/>
    </source>
</evidence>
<protein>
    <submittedName>
        <fullName evidence="17">Fatty acid hydroxylase superfamily protein</fullName>
    </submittedName>
</protein>
<evidence type="ECO:0000256" key="15">
    <source>
        <dbReference type="SAM" id="Phobius"/>
    </source>
</evidence>
<comment type="subcellular location">
    <subcellularLocation>
        <location evidence="2">Endoplasmic reticulum membrane</location>
        <topology evidence="2">Multi-pass membrane protein</topology>
    </subcellularLocation>
</comment>
<keyword evidence="12 15" id="KW-0472">Membrane</keyword>
<evidence type="ECO:0000259" key="16">
    <source>
        <dbReference type="Pfam" id="PF04116"/>
    </source>
</evidence>
<dbReference type="EMBL" id="FOET01000008">
    <property type="protein sequence ID" value="SEQ47353.1"/>
    <property type="molecule type" value="Genomic_DNA"/>
</dbReference>
<keyword evidence="8" id="KW-0862">Zinc</keyword>
<dbReference type="InterPro" id="IPR006694">
    <property type="entry name" value="Fatty_acid_hydroxylase"/>
</dbReference>
<gene>
    <name evidence="17" type="ORF">SAMN05216481_108196</name>
</gene>
<sequence>MTPRLRTTQPRTTRPRSRRAEHLRASPPLFRSPFLDRLTRVHPAVPAALYGPLAVLLAVLAAPRLGWAALAGHALLGYVLWTLTEYWVHRALFHLTPRSARGRRLHWLVHGVHHDHPDDPRRLVMPPLASLVLTGIPFAALHLVLDGGAANAVAAGFTAGYVLYDELHFLLHRPGPPTALGRRLRRHHLRHHFQDDSRGFGVSCPYWDHVFGTAPEGTAAGGAAAR</sequence>
<evidence type="ECO:0000256" key="8">
    <source>
        <dbReference type="ARBA" id="ARBA00022833"/>
    </source>
</evidence>
<feature type="domain" description="Fatty acid hydroxylase" evidence="16">
    <location>
        <begin position="75"/>
        <end position="213"/>
    </location>
</feature>
<comment type="cofactor">
    <cofactor evidence="1">
        <name>Zn(2+)</name>
        <dbReference type="ChEBI" id="CHEBI:29105"/>
    </cofactor>
</comment>
<evidence type="ECO:0000256" key="14">
    <source>
        <dbReference type="SAM" id="MobiDB-lite"/>
    </source>
</evidence>
<dbReference type="GO" id="GO:0006633">
    <property type="term" value="P:fatty acid biosynthetic process"/>
    <property type="evidence" value="ECO:0007669"/>
    <property type="project" value="UniProtKB-KW"/>
</dbReference>
<dbReference type="PANTHER" id="PTHR12863:SF1">
    <property type="entry name" value="FATTY ACID 2-HYDROXYLASE"/>
    <property type="match status" value="1"/>
</dbReference>
<dbReference type="Proteomes" id="UP000199055">
    <property type="component" value="Unassembled WGS sequence"/>
</dbReference>
<dbReference type="STRING" id="403935.SAMN05216481_108196"/>
<evidence type="ECO:0000256" key="5">
    <source>
        <dbReference type="ARBA" id="ARBA00022723"/>
    </source>
</evidence>
<dbReference type="GO" id="GO:0016020">
    <property type="term" value="C:membrane"/>
    <property type="evidence" value="ECO:0007669"/>
    <property type="project" value="InterPro"/>
</dbReference>
<keyword evidence="5" id="KW-0479">Metal-binding</keyword>
<evidence type="ECO:0000256" key="12">
    <source>
        <dbReference type="ARBA" id="ARBA00023136"/>
    </source>
</evidence>
<dbReference type="GO" id="GO:0005506">
    <property type="term" value="F:iron ion binding"/>
    <property type="evidence" value="ECO:0007669"/>
    <property type="project" value="InterPro"/>
</dbReference>
<keyword evidence="10" id="KW-0560">Oxidoreductase</keyword>
<evidence type="ECO:0000256" key="1">
    <source>
        <dbReference type="ARBA" id="ARBA00001947"/>
    </source>
</evidence>